<evidence type="ECO:0000256" key="7">
    <source>
        <dbReference type="ARBA" id="ARBA00029447"/>
    </source>
</evidence>
<dbReference type="Gene3D" id="1.10.287.950">
    <property type="entry name" value="Methyl-accepting chemotaxis protein"/>
    <property type="match status" value="1"/>
</dbReference>
<keyword evidence="4 10" id="KW-1133">Transmembrane helix</keyword>
<dbReference type="RefSeq" id="WP_077335766.1">
    <property type="nucleotide sequence ID" value="NZ_FULE01000027.1"/>
</dbReference>
<dbReference type="EMBL" id="FULE01000027">
    <property type="protein sequence ID" value="SJN56801.1"/>
    <property type="molecule type" value="Genomic_DNA"/>
</dbReference>
<dbReference type="InterPro" id="IPR003660">
    <property type="entry name" value="HAMP_dom"/>
</dbReference>
<evidence type="ECO:0000256" key="8">
    <source>
        <dbReference type="PROSITE-ProRule" id="PRU00284"/>
    </source>
</evidence>
<gene>
    <name evidence="13" type="primary">mcp4_1</name>
    <name evidence="13" type="ORF">VR7878_01964</name>
</gene>
<evidence type="ECO:0000313" key="14">
    <source>
        <dbReference type="Proteomes" id="UP000188276"/>
    </source>
</evidence>
<dbReference type="SUPFAM" id="SSF58104">
    <property type="entry name" value="Methyl-accepting chemotaxis protein (MCP) signaling domain"/>
    <property type="match status" value="1"/>
</dbReference>
<evidence type="ECO:0000256" key="4">
    <source>
        <dbReference type="ARBA" id="ARBA00022989"/>
    </source>
</evidence>
<evidence type="ECO:0000256" key="9">
    <source>
        <dbReference type="SAM" id="MobiDB-lite"/>
    </source>
</evidence>
<dbReference type="OrthoDB" id="2489132at2"/>
<feature type="domain" description="HAMP" evidence="12">
    <location>
        <begin position="206"/>
        <end position="258"/>
    </location>
</feature>
<evidence type="ECO:0000256" key="2">
    <source>
        <dbReference type="ARBA" id="ARBA00022475"/>
    </source>
</evidence>
<dbReference type="CDD" id="cd06225">
    <property type="entry name" value="HAMP"/>
    <property type="match status" value="1"/>
</dbReference>
<comment type="subcellular location">
    <subcellularLocation>
        <location evidence="1">Cell membrane</location>
        <topology evidence="1">Multi-pass membrane protein</topology>
    </subcellularLocation>
</comment>
<keyword evidence="6 8" id="KW-0807">Transducer</keyword>
<keyword evidence="3 10" id="KW-0812">Transmembrane</keyword>
<dbReference type="Pfam" id="PF17200">
    <property type="entry name" value="sCache_2"/>
    <property type="match status" value="1"/>
</dbReference>
<evidence type="ECO:0000259" key="11">
    <source>
        <dbReference type="PROSITE" id="PS50111"/>
    </source>
</evidence>
<dbReference type="Pfam" id="PF00672">
    <property type="entry name" value="HAMP"/>
    <property type="match status" value="1"/>
</dbReference>
<dbReference type="GO" id="GO:0006935">
    <property type="term" value="P:chemotaxis"/>
    <property type="evidence" value="ECO:0007669"/>
    <property type="project" value="UniProtKB-ARBA"/>
</dbReference>
<keyword evidence="2" id="KW-1003">Cell membrane</keyword>
<dbReference type="PROSITE" id="PS50885">
    <property type="entry name" value="HAMP"/>
    <property type="match status" value="1"/>
</dbReference>
<sequence length="535" mass="58155">MSMLRNMKVSRKLACLVLVAIVGFVILLIIANQTLERNLLTEKKQRLSAVIESVISQIAYLDQTLPKEEAQKQAKLLLNATRFDGDNYLFTLNKSRYVIVHPIKPELDGKQMGQADNPDDQRWFDFVEAGQKKGGGMVLYSFQGEDGKFSDKLSYLNIYEPWGWIIGSGMLVADIDHEKSALLIKMGLSTLLIVAGMILLGTVISRAIIIPLEQIKNTMHHIVNGDMTVEIPIMGKDEIGVLAQRINESISSIRTALYESVKSAKQLSEAANRIANSAEDTSQAVSSQKDQLTQIATAMNEMSATVAEVANHAESTAKDTAEASQEAGLGDQDVASSVESIKSLSQELEVASDRVNKLKEGVMEISEVTSVISGISEQTNLLALNAAIEAARAGEQGRGFAVVADEVRNLASRTNQSTEEIQSTINRLQQLAVSTADAMQKSQDLAYNSVQCAEGSGSDLKLIVTHIQHISDKSAQIATAAEEQSAVAEEMNRNISGINDAAQEMSDSATTLAKESERLASMSQQLDDKLMMFKL</sequence>
<comment type="similarity">
    <text evidence="7">Belongs to the methyl-accepting chemotaxis (MCP) protein family.</text>
</comment>
<dbReference type="SMART" id="SM00304">
    <property type="entry name" value="HAMP"/>
    <property type="match status" value="2"/>
</dbReference>
<feature type="transmembrane region" description="Helical" evidence="10">
    <location>
        <begin position="186"/>
        <end position="209"/>
    </location>
</feature>
<evidence type="ECO:0000256" key="1">
    <source>
        <dbReference type="ARBA" id="ARBA00004651"/>
    </source>
</evidence>
<evidence type="ECO:0000256" key="5">
    <source>
        <dbReference type="ARBA" id="ARBA00023136"/>
    </source>
</evidence>
<dbReference type="CDD" id="cd11386">
    <property type="entry name" value="MCP_signal"/>
    <property type="match status" value="1"/>
</dbReference>
<dbReference type="Gene3D" id="3.30.450.20">
    <property type="entry name" value="PAS domain"/>
    <property type="match status" value="1"/>
</dbReference>
<dbReference type="Proteomes" id="UP000188276">
    <property type="component" value="Unassembled WGS sequence"/>
</dbReference>
<evidence type="ECO:0000313" key="13">
    <source>
        <dbReference type="EMBL" id="SJN56801.1"/>
    </source>
</evidence>
<reference evidence="14" key="1">
    <citation type="submission" date="2017-02" db="EMBL/GenBank/DDBJ databases">
        <authorList>
            <person name="Rodrigo-Torres L."/>
            <person name="Arahal R.D."/>
            <person name="Lucena T."/>
        </authorList>
    </citation>
    <scope>NUCLEOTIDE SEQUENCE [LARGE SCALE GENOMIC DNA]</scope>
    <source>
        <strain evidence="14">CECT 7878</strain>
    </source>
</reference>
<evidence type="ECO:0000256" key="3">
    <source>
        <dbReference type="ARBA" id="ARBA00022692"/>
    </source>
</evidence>
<dbReference type="GO" id="GO:0005886">
    <property type="term" value="C:plasma membrane"/>
    <property type="evidence" value="ECO:0007669"/>
    <property type="project" value="UniProtKB-SubCell"/>
</dbReference>
<protein>
    <submittedName>
        <fullName evidence="13">Methyl-accepting chemotaxis protein 4</fullName>
    </submittedName>
</protein>
<feature type="region of interest" description="Disordered" evidence="9">
    <location>
        <begin position="311"/>
        <end position="332"/>
    </location>
</feature>
<dbReference type="Pfam" id="PF00015">
    <property type="entry name" value="MCPsignal"/>
    <property type="match status" value="1"/>
</dbReference>
<dbReference type="PANTHER" id="PTHR32089">
    <property type="entry name" value="METHYL-ACCEPTING CHEMOTAXIS PROTEIN MCPB"/>
    <property type="match status" value="1"/>
</dbReference>
<evidence type="ECO:0000256" key="6">
    <source>
        <dbReference type="ARBA" id="ARBA00023224"/>
    </source>
</evidence>
<dbReference type="PANTHER" id="PTHR32089:SF120">
    <property type="entry name" value="METHYL-ACCEPTING CHEMOTAXIS PROTEIN TLPQ"/>
    <property type="match status" value="1"/>
</dbReference>
<accession>A0A1R4LJM8</accession>
<organism evidence="13 14">
    <name type="scientific">Vibrio ruber (strain DSM 16370 / JCM 11486 / BCRC 17186 / CECT 7878 / LMG 23124 / VR1)</name>
    <dbReference type="NCBI Taxonomy" id="1123498"/>
    <lineage>
        <taxon>Bacteria</taxon>
        <taxon>Pseudomonadati</taxon>
        <taxon>Pseudomonadota</taxon>
        <taxon>Gammaproteobacteria</taxon>
        <taxon>Vibrionales</taxon>
        <taxon>Vibrionaceae</taxon>
        <taxon>Vibrio</taxon>
    </lineage>
</organism>
<dbReference type="SMART" id="SM00283">
    <property type="entry name" value="MA"/>
    <property type="match status" value="1"/>
</dbReference>
<name>A0A1R4LJM8_VIBR1</name>
<dbReference type="GO" id="GO:0007165">
    <property type="term" value="P:signal transduction"/>
    <property type="evidence" value="ECO:0007669"/>
    <property type="project" value="UniProtKB-KW"/>
</dbReference>
<evidence type="ECO:0000256" key="10">
    <source>
        <dbReference type="SAM" id="Phobius"/>
    </source>
</evidence>
<dbReference type="PROSITE" id="PS50111">
    <property type="entry name" value="CHEMOTAXIS_TRANSDUC_2"/>
    <property type="match status" value="1"/>
</dbReference>
<dbReference type="SMART" id="SM01049">
    <property type="entry name" value="Cache_2"/>
    <property type="match status" value="1"/>
</dbReference>
<dbReference type="FunFam" id="1.10.287.950:FF:000001">
    <property type="entry name" value="Methyl-accepting chemotaxis sensory transducer"/>
    <property type="match status" value="1"/>
</dbReference>
<keyword evidence="14" id="KW-1185">Reference proteome</keyword>
<dbReference type="AlphaFoldDB" id="A0A1R4LJM8"/>
<keyword evidence="5 10" id="KW-0472">Membrane</keyword>
<evidence type="ECO:0000259" key="12">
    <source>
        <dbReference type="PROSITE" id="PS50885"/>
    </source>
</evidence>
<proteinExistence type="inferred from homology"/>
<dbReference type="InterPro" id="IPR033480">
    <property type="entry name" value="sCache_2"/>
</dbReference>
<dbReference type="InterPro" id="IPR004089">
    <property type="entry name" value="MCPsignal_dom"/>
</dbReference>
<dbReference type="STRING" id="1123498.VR7878_01964"/>
<feature type="domain" description="Methyl-accepting transducer" evidence="11">
    <location>
        <begin position="263"/>
        <end position="499"/>
    </location>
</feature>